<dbReference type="Pfam" id="PF07978">
    <property type="entry name" value="NIPSNAP"/>
    <property type="match status" value="1"/>
</dbReference>
<dbReference type="Proteomes" id="UP000830401">
    <property type="component" value="Chromosome"/>
</dbReference>
<evidence type="ECO:0000313" key="2">
    <source>
        <dbReference type="EMBL" id="UOQ64706.1"/>
    </source>
</evidence>
<dbReference type="InterPro" id="IPR012577">
    <property type="entry name" value="NIPSNAP"/>
</dbReference>
<organism evidence="2 3">
    <name type="scientific">Hymenobacter volaticus</name>
    <dbReference type="NCBI Taxonomy" id="2932254"/>
    <lineage>
        <taxon>Bacteria</taxon>
        <taxon>Pseudomonadati</taxon>
        <taxon>Bacteroidota</taxon>
        <taxon>Cytophagia</taxon>
        <taxon>Cytophagales</taxon>
        <taxon>Hymenobacteraceae</taxon>
        <taxon>Hymenobacter</taxon>
    </lineage>
</organism>
<sequence length="268" mass="30943">MKHLLVSERPPKTGLLFFIVLALLTLQVTVAAAADKELYQLRIYHLKDKQQEERVDAFLKDAYLPALHKLGVQKVGVFKPIGNDTAVDRRIMVLVPFKTFNQLLSVTDRLEQDKSFESNSQYWTAAYNNPPYARLEVVEIQSMSDKLQLQEPALKGPRAERVYELRSYESPNEKIHINKVQMFVQGNEIGLFKRLGFNGVFYGRVIAGSHMPNLMYMTSFENKADRDAHWKTFGSDPEWKKLSALPEYQNNVSRNQQTFLYPVAYSDF</sequence>
<protein>
    <submittedName>
        <fullName evidence="2">NIPSNAP family protein</fullName>
    </submittedName>
</protein>
<dbReference type="InterPro" id="IPR011008">
    <property type="entry name" value="Dimeric_a/b-barrel"/>
</dbReference>
<dbReference type="RefSeq" id="WP_245118658.1">
    <property type="nucleotide sequence ID" value="NZ_CP095061.1"/>
</dbReference>
<dbReference type="SUPFAM" id="SSF54909">
    <property type="entry name" value="Dimeric alpha+beta barrel"/>
    <property type="match status" value="2"/>
</dbReference>
<name>A0ABY4G1Q7_9BACT</name>
<dbReference type="Gene3D" id="3.30.70.100">
    <property type="match status" value="2"/>
</dbReference>
<reference evidence="2" key="1">
    <citation type="submission" date="2022-04" db="EMBL/GenBank/DDBJ databases">
        <title>Hymenobacter sp. isolated from the air.</title>
        <authorList>
            <person name="Won M."/>
            <person name="Lee C.-M."/>
            <person name="Woen H.-Y."/>
            <person name="Kwon S.-W."/>
        </authorList>
    </citation>
    <scope>NUCLEOTIDE SEQUENCE</scope>
    <source>
        <strain evidence="2">5420S-77</strain>
    </source>
</reference>
<accession>A0ABY4G1Q7</accession>
<evidence type="ECO:0000259" key="1">
    <source>
        <dbReference type="Pfam" id="PF07978"/>
    </source>
</evidence>
<proteinExistence type="predicted"/>
<dbReference type="EMBL" id="CP095061">
    <property type="protein sequence ID" value="UOQ64706.1"/>
    <property type="molecule type" value="Genomic_DNA"/>
</dbReference>
<feature type="domain" description="NIPSNAP" evidence="1">
    <location>
        <begin position="163"/>
        <end position="266"/>
    </location>
</feature>
<evidence type="ECO:0000313" key="3">
    <source>
        <dbReference type="Proteomes" id="UP000830401"/>
    </source>
</evidence>
<keyword evidence="3" id="KW-1185">Reference proteome</keyword>
<gene>
    <name evidence="2" type="ORF">MUN86_14135</name>
</gene>